<evidence type="ECO:0000259" key="2">
    <source>
        <dbReference type="PROSITE" id="PS51080"/>
    </source>
</evidence>
<feature type="compositionally biased region" description="Low complexity" evidence="1">
    <location>
        <begin position="587"/>
        <end position="599"/>
    </location>
</feature>
<accession>A0A0X3P2P3</accession>
<dbReference type="AlphaFoldDB" id="A0A0X3P2P3"/>
<dbReference type="PROSITE" id="PS51080">
    <property type="entry name" value="CTF_NFI_2"/>
    <property type="match status" value="1"/>
</dbReference>
<protein>
    <recommendedName>
        <fullName evidence="2">CTF/NF-I domain-containing protein</fullName>
    </recommendedName>
</protein>
<feature type="compositionally biased region" description="Polar residues" evidence="1">
    <location>
        <begin position="499"/>
        <end position="508"/>
    </location>
</feature>
<feature type="region of interest" description="Disordered" evidence="1">
    <location>
        <begin position="247"/>
        <end position="268"/>
    </location>
</feature>
<dbReference type="InterPro" id="IPR020604">
    <property type="entry name" value="CTF/NFI_DNA-bd-dom"/>
</dbReference>
<organism evidence="3">
    <name type="scientific">Schistocephalus solidus</name>
    <name type="common">Tapeworm</name>
    <dbReference type="NCBI Taxonomy" id="70667"/>
    <lineage>
        <taxon>Eukaryota</taxon>
        <taxon>Metazoa</taxon>
        <taxon>Spiralia</taxon>
        <taxon>Lophotrochozoa</taxon>
        <taxon>Platyhelminthes</taxon>
        <taxon>Cestoda</taxon>
        <taxon>Eucestoda</taxon>
        <taxon>Diphyllobothriidea</taxon>
        <taxon>Diphyllobothriidae</taxon>
        <taxon>Schistocephalus</taxon>
    </lineage>
</organism>
<feature type="region of interest" description="Disordered" evidence="1">
    <location>
        <begin position="989"/>
        <end position="1015"/>
    </location>
</feature>
<feature type="region of interest" description="Disordered" evidence="1">
    <location>
        <begin position="1127"/>
        <end position="1154"/>
    </location>
</feature>
<feature type="compositionally biased region" description="Low complexity" evidence="1">
    <location>
        <begin position="1138"/>
        <end position="1154"/>
    </location>
</feature>
<feature type="region of interest" description="Disordered" evidence="1">
    <location>
        <begin position="932"/>
        <end position="956"/>
    </location>
</feature>
<sequence length="1220" mass="129085">MNFIYAEDEQDKPISFIPTIVYAPPRSLVSNGAAHQVDYSSIYSNTIVPVNSKITCPSSIVTSVYPDFLKDANVAHIKSESPLKGSNKIAAPASVLSQHSPILQNYIPENSQMASQMPLTISSSSAGSADYRTLDNIPIPKTEYCFNEIPVSSSIPVTVSSASNSSESALRLQCLSDQSLRSSIPTVSPTPMEQQSLQVQATNELSLSSTPSGPRTSTISEALFVRIIVSRCKRIAPLWFRGISSMRERNREESRRTSSNAGHTQSDWSTIAENIREMNQVMETDTVVNLLKKLHKELPAESVLKFIKCWVGDAEALGDRESCVLSRPDAKGRMRRIDGGKGSDKVWRLDTIVGMLYHGLPMSSTDTNIMVHTCKQELCVRPQHIRFRASSVALVIVLKALAQSGYTVIPPQATIGPCGTVVQAPDESVDVFGPFSIEELQQYRRENLVPAGESVNRVSLSGADRELVESFPLLKDALGAKLSSSSTATSSTSASPASDNQRQHQQLHGTARLASTDLPGTANNLDLKPAAYSRGDGGLMGGIVDGGGGDGGSSKSRFLPAVASKRRSLKRPAPSEEAVLANHHHPQQQQQQQPSTQPLHQHHHHHRLVSSTSPEPPVVCTGSLNTESLSMSRQISTAAATSLPETNLFLPLTQQQPNPPCLSASCRDSQLVADSNLQLDPSHQLPAHFTSQPVGGIHHVQPLYPPQAIGPPPPASALSDCSSLVGGGGVASGKSTPRQPAKKRLEARTPTIDGVLDDLCIGTDMGLADMKTGTGNGSGGFQLHTDTPFTPILCRAATCQSSAVVSASNAFSSAPPTGRLNSAAEVDDASCDEEMKTIFSARRHRSVVHPPNIMDSFSIQDFKQIQSKFLQQNYNMEQNVNGGCIRSTPCQVKRCASACALPNPNECSPSDEAPPGLRVLGPASSTERPITGFASPPSLTPPCLSDSRADCGGGDNGNIGGGSGVWQPVNFVSPPAASAAPLRVPFVNTKQAHSGDGGGGGGSLEPNRSSLLSTPRQDFVSRLRDSPVFGGHPEIIEMLLSMRQEYGAKVNRAGSSCSRPTSRHPQYFMCNFLNGYDSPSPAGLPRNIFNTTPTLGFEGSNAETLEHMRGLSFTPFSIDSDVTGPTLCSAGTAPGSEAVPSSTSSAGAAPPSPAAVTVTSSWNTAFSVATAGDGGVGVSSSSASSACMHSNPPDLSGLHVFPTSAATTTTMNRNAPNFAR</sequence>
<dbReference type="PANTHER" id="PTHR11492:SF8">
    <property type="entry name" value="NUCLEAR FACTOR I, ISOFORM B"/>
    <property type="match status" value="1"/>
</dbReference>
<dbReference type="GO" id="GO:0000978">
    <property type="term" value="F:RNA polymerase II cis-regulatory region sequence-specific DNA binding"/>
    <property type="evidence" value="ECO:0007669"/>
    <property type="project" value="TreeGrafter"/>
</dbReference>
<gene>
    <name evidence="3" type="ORF">TR104356</name>
</gene>
<feature type="region of interest" description="Disordered" evidence="1">
    <location>
        <begin position="485"/>
        <end position="529"/>
    </location>
</feature>
<feature type="region of interest" description="Disordered" evidence="1">
    <location>
        <begin position="906"/>
        <end position="925"/>
    </location>
</feature>
<feature type="domain" description="CTF/NF-I" evidence="2">
    <location>
        <begin position="211"/>
        <end position="411"/>
    </location>
</feature>
<evidence type="ECO:0000313" key="3">
    <source>
        <dbReference type="EMBL" id="JAP45660.1"/>
    </source>
</evidence>
<dbReference type="GO" id="GO:0000981">
    <property type="term" value="F:DNA-binding transcription factor activity, RNA polymerase II-specific"/>
    <property type="evidence" value="ECO:0007669"/>
    <property type="project" value="TreeGrafter"/>
</dbReference>
<dbReference type="EMBL" id="GEEE01008656">
    <property type="protein sequence ID" value="JAP54569.1"/>
    <property type="molecule type" value="Transcribed_RNA"/>
</dbReference>
<dbReference type="EMBL" id="GEEE01017565">
    <property type="protein sequence ID" value="JAP45660.1"/>
    <property type="molecule type" value="Transcribed_RNA"/>
</dbReference>
<name>A0A0X3P2P3_SCHSO</name>
<feature type="region of interest" description="Disordered" evidence="1">
    <location>
        <begin position="182"/>
        <end position="215"/>
    </location>
</feature>
<feature type="compositionally biased region" description="Low complexity" evidence="1">
    <location>
        <begin position="485"/>
        <end position="498"/>
    </location>
</feature>
<reference evidence="3" key="1">
    <citation type="submission" date="2016-01" db="EMBL/GenBank/DDBJ databases">
        <title>Reference transcriptome for the parasite Schistocephalus solidus: insights into the molecular evolution of parasitism.</title>
        <authorList>
            <person name="Hebert F.O."/>
            <person name="Grambauer S."/>
            <person name="Barber I."/>
            <person name="Landry C.R."/>
            <person name="Aubin-Horth N."/>
        </authorList>
    </citation>
    <scope>NUCLEOTIDE SEQUENCE</scope>
</reference>
<evidence type="ECO:0000256" key="1">
    <source>
        <dbReference type="SAM" id="MobiDB-lite"/>
    </source>
</evidence>
<feature type="compositionally biased region" description="Basic and acidic residues" evidence="1">
    <location>
        <begin position="247"/>
        <end position="256"/>
    </location>
</feature>
<proteinExistence type="predicted"/>
<dbReference type="PANTHER" id="PTHR11492">
    <property type="entry name" value="NUCLEAR FACTOR I"/>
    <property type="match status" value="1"/>
</dbReference>
<dbReference type="GO" id="GO:0005634">
    <property type="term" value="C:nucleus"/>
    <property type="evidence" value="ECO:0007669"/>
    <property type="project" value="InterPro"/>
</dbReference>
<feature type="compositionally biased region" description="Polar residues" evidence="1">
    <location>
        <begin position="1006"/>
        <end position="1015"/>
    </location>
</feature>
<feature type="region of interest" description="Disordered" evidence="1">
    <location>
        <begin position="563"/>
        <end position="618"/>
    </location>
</feature>
<dbReference type="InterPro" id="IPR000647">
    <property type="entry name" value="CTF/NFI"/>
</dbReference>